<comment type="similarity">
    <text evidence="2">Belongs to the outer membrane factor (OMF) (TC 1.B.17) family.</text>
</comment>
<dbReference type="InterPro" id="IPR051906">
    <property type="entry name" value="TolC-like"/>
</dbReference>
<evidence type="ECO:0000256" key="4">
    <source>
        <dbReference type="ARBA" id="ARBA00022452"/>
    </source>
</evidence>
<evidence type="ECO:0000256" key="5">
    <source>
        <dbReference type="ARBA" id="ARBA00022692"/>
    </source>
</evidence>
<sequence>MNRLLKMRSISLVLGLMLFFSLSIANAQEVVQLSLEESIKYALENNVEAKNAQLEVLISKGIIGENRAAGLPQINSTVEMTKNIQPPLLILPAEAGGAIGGGDDGNPGMGGPDDITVIPFAVNYQSTLSVSVEQMIFNGSYFVGLKAAKTLKSLTEFDKEKTETDIIEATKKAYFTVLINNERKELVAANLGRIKELLKETEALHAEGFVEKLDVSRVKVQLNNLQSEFDKVQAAEEISKEILKVQIGMPINMDIVLEQNITDIHSLTEIESLLSNNGYRRVEMDQLNTNLELAKLDLKNNQVQYMPNISAFGTFQRVTGAERFNTVFDSDRWFSSSFAGLRMNIPIFDGLRKSNLVQQNRVKIRQLENQKYYLEENIELERHQANITLRNAITTLAVQEENRELALEVFEMTKIKYQEGVGSNLEVVEADSALKEAETNYFSALYDALIAKVDLEKALGIL</sequence>
<dbReference type="RefSeq" id="WP_376887239.1">
    <property type="nucleotide sequence ID" value="NZ_JBHUHR010000039.1"/>
</dbReference>
<evidence type="ECO:0000256" key="7">
    <source>
        <dbReference type="ARBA" id="ARBA00023237"/>
    </source>
</evidence>
<dbReference type="InterPro" id="IPR003423">
    <property type="entry name" value="OMP_efflux"/>
</dbReference>
<feature type="chain" id="PRO_5047462819" evidence="8">
    <location>
        <begin position="28"/>
        <end position="462"/>
    </location>
</feature>
<evidence type="ECO:0000256" key="3">
    <source>
        <dbReference type="ARBA" id="ARBA00022448"/>
    </source>
</evidence>
<evidence type="ECO:0000256" key="8">
    <source>
        <dbReference type="SAM" id="SignalP"/>
    </source>
</evidence>
<reference evidence="10" key="1">
    <citation type="journal article" date="2019" name="Int. J. Syst. Evol. Microbiol.">
        <title>The Global Catalogue of Microorganisms (GCM) 10K type strain sequencing project: providing services to taxonomists for standard genome sequencing and annotation.</title>
        <authorList>
            <consortium name="The Broad Institute Genomics Platform"/>
            <consortium name="The Broad Institute Genome Sequencing Center for Infectious Disease"/>
            <person name="Wu L."/>
            <person name="Ma J."/>
        </authorList>
    </citation>
    <scope>NUCLEOTIDE SEQUENCE [LARGE SCALE GENOMIC DNA]</scope>
    <source>
        <strain evidence="10">CGMCC 1.15180</strain>
    </source>
</reference>
<comment type="caution">
    <text evidence="9">The sequence shown here is derived from an EMBL/GenBank/DDBJ whole genome shotgun (WGS) entry which is preliminary data.</text>
</comment>
<keyword evidence="4" id="KW-1134">Transmembrane beta strand</keyword>
<organism evidence="9 10">
    <name type="scientific">Belliella marina</name>
    <dbReference type="NCBI Taxonomy" id="1644146"/>
    <lineage>
        <taxon>Bacteria</taxon>
        <taxon>Pseudomonadati</taxon>
        <taxon>Bacteroidota</taxon>
        <taxon>Cytophagia</taxon>
        <taxon>Cytophagales</taxon>
        <taxon>Cyclobacteriaceae</taxon>
        <taxon>Belliella</taxon>
    </lineage>
</organism>
<keyword evidence="6" id="KW-0472">Membrane</keyword>
<evidence type="ECO:0000256" key="1">
    <source>
        <dbReference type="ARBA" id="ARBA00004442"/>
    </source>
</evidence>
<name>A0ABW4VPW3_9BACT</name>
<gene>
    <name evidence="9" type="ORF">ACFSKL_15505</name>
</gene>
<evidence type="ECO:0000313" key="9">
    <source>
        <dbReference type="EMBL" id="MFD2036209.1"/>
    </source>
</evidence>
<keyword evidence="5" id="KW-0812">Transmembrane</keyword>
<evidence type="ECO:0000313" key="10">
    <source>
        <dbReference type="Proteomes" id="UP001597361"/>
    </source>
</evidence>
<dbReference type="Gene3D" id="1.20.1600.10">
    <property type="entry name" value="Outer membrane efflux proteins (OEP)"/>
    <property type="match status" value="1"/>
</dbReference>
<keyword evidence="8" id="KW-0732">Signal</keyword>
<dbReference type="PANTHER" id="PTHR30026:SF20">
    <property type="entry name" value="OUTER MEMBRANE PROTEIN TOLC"/>
    <property type="match status" value="1"/>
</dbReference>
<keyword evidence="10" id="KW-1185">Reference proteome</keyword>
<dbReference type="SUPFAM" id="SSF56954">
    <property type="entry name" value="Outer membrane efflux proteins (OEP)"/>
    <property type="match status" value="1"/>
</dbReference>
<keyword evidence="3" id="KW-0813">Transport</keyword>
<dbReference type="Pfam" id="PF02321">
    <property type="entry name" value="OEP"/>
    <property type="match status" value="2"/>
</dbReference>
<keyword evidence="7" id="KW-0998">Cell outer membrane</keyword>
<dbReference type="PANTHER" id="PTHR30026">
    <property type="entry name" value="OUTER MEMBRANE PROTEIN TOLC"/>
    <property type="match status" value="1"/>
</dbReference>
<protein>
    <submittedName>
        <fullName evidence="9">TolC family protein</fullName>
    </submittedName>
</protein>
<dbReference type="EMBL" id="JBHUHR010000039">
    <property type="protein sequence ID" value="MFD2036209.1"/>
    <property type="molecule type" value="Genomic_DNA"/>
</dbReference>
<comment type="subcellular location">
    <subcellularLocation>
        <location evidence="1">Cell outer membrane</location>
    </subcellularLocation>
</comment>
<feature type="signal peptide" evidence="8">
    <location>
        <begin position="1"/>
        <end position="27"/>
    </location>
</feature>
<dbReference type="Proteomes" id="UP001597361">
    <property type="component" value="Unassembled WGS sequence"/>
</dbReference>
<proteinExistence type="inferred from homology"/>
<accession>A0ABW4VPW3</accession>
<evidence type="ECO:0000256" key="2">
    <source>
        <dbReference type="ARBA" id="ARBA00007613"/>
    </source>
</evidence>
<evidence type="ECO:0000256" key="6">
    <source>
        <dbReference type="ARBA" id="ARBA00023136"/>
    </source>
</evidence>